<dbReference type="KEGG" id="asoc:CB4_02395"/>
<dbReference type="AlphaFoldDB" id="A0A0U5BBX0"/>
<keyword evidence="2" id="KW-1185">Reference proteome</keyword>
<protein>
    <submittedName>
        <fullName evidence="1">Uncharacterized protein</fullName>
    </submittedName>
</protein>
<accession>A0A0U5BBX0</accession>
<gene>
    <name evidence="1" type="ORF">CB4_02395</name>
</gene>
<evidence type="ECO:0000313" key="2">
    <source>
        <dbReference type="Proteomes" id="UP000217696"/>
    </source>
</evidence>
<dbReference type="Proteomes" id="UP000217696">
    <property type="component" value="Chromosome"/>
</dbReference>
<name>A0A0U5BBX0_9BACL</name>
<dbReference type="RefSeq" id="WP_096465996.1">
    <property type="nucleotide sequence ID" value="NZ_AP017312.1"/>
</dbReference>
<organism evidence="1 2">
    <name type="scientific">Aneurinibacillus soli</name>
    <dbReference type="NCBI Taxonomy" id="1500254"/>
    <lineage>
        <taxon>Bacteria</taxon>
        <taxon>Bacillati</taxon>
        <taxon>Bacillota</taxon>
        <taxon>Bacilli</taxon>
        <taxon>Bacillales</taxon>
        <taxon>Paenibacillaceae</taxon>
        <taxon>Aneurinibacillus group</taxon>
        <taxon>Aneurinibacillus</taxon>
    </lineage>
</organism>
<proteinExistence type="predicted"/>
<evidence type="ECO:0000313" key="1">
    <source>
        <dbReference type="EMBL" id="BAU28221.1"/>
    </source>
</evidence>
<reference evidence="1 2" key="1">
    <citation type="submission" date="2015-12" db="EMBL/GenBank/DDBJ databases">
        <title>Genome sequence of Aneurinibacillus soli.</title>
        <authorList>
            <person name="Lee J.S."/>
            <person name="Lee K.C."/>
            <person name="Kim K.K."/>
            <person name="Lee B.W."/>
        </authorList>
    </citation>
    <scope>NUCLEOTIDE SEQUENCE [LARGE SCALE GENOMIC DNA]</scope>
    <source>
        <strain evidence="1 2">CB4</strain>
    </source>
</reference>
<sequence length="246" mass="28054">MKIVKLLFGENGYERIYNVLERTARDGDMVLVNGKDLHKVTAMDSSGNILTEGCAAFVPEDYQVVEFSGRGELDDVRYREEQWQENTHDLILVVNPEEHVRLVPDLTRQEVIEKAKQDIEELKKTSLVQGYSYYLHDGKRCDAKFSRENNKVVCEMLGINTYAKYAQGEATFGPTDCFNWHIGCAIALRQASGLSVPRYYTHAPQPTEVQVGDIVTHKIDNRVFEVEKVDGEKCSIVHHIPSVYRI</sequence>
<dbReference type="OrthoDB" id="2589702at2"/>
<dbReference type="EMBL" id="AP017312">
    <property type="protein sequence ID" value="BAU28221.1"/>
    <property type="molecule type" value="Genomic_DNA"/>
</dbReference>